<evidence type="ECO:0000313" key="1">
    <source>
        <dbReference type="EMBL" id="KAK5953996.1"/>
    </source>
</evidence>
<gene>
    <name evidence="1" type="ORF">OHC33_005268</name>
</gene>
<dbReference type="AlphaFoldDB" id="A0AAN8F9N5"/>
<protein>
    <recommendedName>
        <fullName evidence="3">DNA mismatch repair protein HSM3 N-terminal domain-containing protein</fullName>
    </recommendedName>
</protein>
<name>A0AAN8F9N5_9EURO</name>
<evidence type="ECO:0000313" key="2">
    <source>
        <dbReference type="Proteomes" id="UP001316803"/>
    </source>
</evidence>
<comment type="caution">
    <text evidence="1">The sequence shown here is derived from an EMBL/GenBank/DDBJ whole genome shotgun (WGS) entry which is preliminary data.</text>
</comment>
<proteinExistence type="predicted"/>
<keyword evidence="2" id="KW-1185">Reference proteome</keyword>
<reference evidence="1 2" key="1">
    <citation type="submission" date="2022-12" db="EMBL/GenBank/DDBJ databases">
        <title>Genomic features and morphological characterization of a novel Knufia sp. strain isolated from spacecraft assembly facility.</title>
        <authorList>
            <person name="Teixeira M."/>
            <person name="Chander A.M."/>
            <person name="Stajich J.E."/>
            <person name="Venkateswaran K."/>
        </authorList>
    </citation>
    <scope>NUCLEOTIDE SEQUENCE [LARGE SCALE GENOMIC DNA]</scope>
    <source>
        <strain evidence="1 2">FJI-L2-BK-P2</strain>
    </source>
</reference>
<evidence type="ECO:0008006" key="3">
    <source>
        <dbReference type="Google" id="ProtNLM"/>
    </source>
</evidence>
<accession>A0AAN8F9N5</accession>
<dbReference type="Gene3D" id="1.25.10.50">
    <property type="match status" value="1"/>
</dbReference>
<organism evidence="1 2">
    <name type="scientific">Knufia fluminis</name>
    <dbReference type="NCBI Taxonomy" id="191047"/>
    <lineage>
        <taxon>Eukaryota</taxon>
        <taxon>Fungi</taxon>
        <taxon>Dikarya</taxon>
        <taxon>Ascomycota</taxon>
        <taxon>Pezizomycotina</taxon>
        <taxon>Eurotiomycetes</taxon>
        <taxon>Chaetothyriomycetidae</taxon>
        <taxon>Chaetothyriales</taxon>
        <taxon>Trichomeriaceae</taxon>
        <taxon>Knufia</taxon>
    </lineage>
</organism>
<dbReference type="Proteomes" id="UP001316803">
    <property type="component" value="Unassembled WGS sequence"/>
</dbReference>
<dbReference type="EMBL" id="JAKLMC020000010">
    <property type="protein sequence ID" value="KAK5953996.1"/>
    <property type="molecule type" value="Genomic_DNA"/>
</dbReference>
<sequence>MDQIVEDRSALFREVVAHLDHVKANPATALDEELLRRASRNADSHTSRATLWETLSGGEAALQTLQQDPRPLTRLLEQVVLSLPFDELKETITSQKLEDGLKSPVAPIQLLILAYLLKAADSPSGAAFVATSPSLTQTLITTWLSTESTEVADKALDALTALLDVDSPTTSTFVVAQAASGEARGQGLLWRRIFSDPQIYALLFEWTSLTNSKHDLSTKKGLQQATISQGRLLECIARLAHIDWTQISKSSLPDVERQFVKGDASAQPFGGVLRYAATDMIDSSDYLMEVLRQDFFVKLLAVAEETNSRGVNPRMLQAIQDGAGLSSNGEVNGNGLHL</sequence>